<feature type="chain" id="PRO_5017970821" evidence="1">
    <location>
        <begin position="21"/>
        <end position="165"/>
    </location>
</feature>
<gene>
    <name evidence="2" type="ORF">D5018_05955</name>
</gene>
<reference evidence="2 3" key="1">
    <citation type="submission" date="2018-09" db="EMBL/GenBank/DDBJ databases">
        <title>Phylogeny of the Shewanellaceae, and recommendation for two new genera, Pseudoshewanella and Parashewanella.</title>
        <authorList>
            <person name="Wang G."/>
        </authorList>
    </citation>
    <scope>NUCLEOTIDE SEQUENCE [LARGE SCALE GENOMIC DNA]</scope>
    <source>
        <strain evidence="2 3">C51</strain>
    </source>
</reference>
<comment type="caution">
    <text evidence="2">The sequence shown here is derived from an EMBL/GenBank/DDBJ whole genome shotgun (WGS) entry which is preliminary data.</text>
</comment>
<keyword evidence="3" id="KW-1185">Reference proteome</keyword>
<feature type="signal peptide" evidence="1">
    <location>
        <begin position="1"/>
        <end position="20"/>
    </location>
</feature>
<dbReference type="EMBL" id="QZEI01000013">
    <property type="protein sequence ID" value="RLV60643.1"/>
    <property type="molecule type" value="Genomic_DNA"/>
</dbReference>
<name>A0A3L8Q1N2_9GAMM</name>
<organism evidence="2 3">
    <name type="scientific">Parashewanella curva</name>
    <dbReference type="NCBI Taxonomy" id="2338552"/>
    <lineage>
        <taxon>Bacteria</taxon>
        <taxon>Pseudomonadati</taxon>
        <taxon>Pseudomonadota</taxon>
        <taxon>Gammaproteobacteria</taxon>
        <taxon>Alteromonadales</taxon>
        <taxon>Shewanellaceae</taxon>
        <taxon>Parashewanella</taxon>
    </lineage>
</organism>
<keyword evidence="1" id="KW-0732">Signal</keyword>
<sequence length="165" mass="18145">MKRLIWMALPFALFSLNLFASDLPCNAHTQMTFTSKHGNWVVRAEHVNQIANIVDLDDQCSPLNQTEPGTDPSQDKQEVTGTLITPTQGLNTGQQLGDNEDFDTGLLFSMAYQPKSGDKHEHPAPVCLVYIAAHGPGDPETRVIELNGARCILREDGRVFSVVAE</sequence>
<dbReference type="OrthoDB" id="9914086at2"/>
<dbReference type="AlphaFoldDB" id="A0A3L8Q1N2"/>
<accession>A0A3L8Q1N2</accession>
<evidence type="ECO:0000313" key="2">
    <source>
        <dbReference type="EMBL" id="RLV60643.1"/>
    </source>
</evidence>
<protein>
    <submittedName>
        <fullName evidence="2">Uncharacterized protein</fullName>
    </submittedName>
</protein>
<evidence type="ECO:0000313" key="3">
    <source>
        <dbReference type="Proteomes" id="UP000281474"/>
    </source>
</evidence>
<dbReference type="Proteomes" id="UP000281474">
    <property type="component" value="Unassembled WGS sequence"/>
</dbReference>
<evidence type="ECO:0000256" key="1">
    <source>
        <dbReference type="SAM" id="SignalP"/>
    </source>
</evidence>
<proteinExistence type="predicted"/>
<dbReference type="RefSeq" id="WP_121838093.1">
    <property type="nucleotide sequence ID" value="NZ_ML014762.1"/>
</dbReference>